<dbReference type="SUPFAM" id="SSF81383">
    <property type="entry name" value="F-box domain"/>
    <property type="match status" value="1"/>
</dbReference>
<dbReference type="EMBL" id="JAUIZM010000007">
    <property type="protein sequence ID" value="KAK1373299.1"/>
    <property type="molecule type" value="Genomic_DNA"/>
</dbReference>
<dbReference type="CDD" id="cd22160">
    <property type="entry name" value="F-box_AtFBL13-like"/>
    <property type="match status" value="1"/>
</dbReference>
<dbReference type="Proteomes" id="UP001237642">
    <property type="component" value="Unassembled WGS sequence"/>
</dbReference>
<dbReference type="Gene3D" id="3.80.10.10">
    <property type="entry name" value="Ribonuclease Inhibitor"/>
    <property type="match status" value="1"/>
</dbReference>
<comment type="caution">
    <text evidence="2">The sequence shown here is derived from an EMBL/GenBank/DDBJ whole genome shotgun (WGS) entry which is preliminary data.</text>
</comment>
<reference evidence="2" key="1">
    <citation type="submission" date="2023-02" db="EMBL/GenBank/DDBJ databases">
        <title>Genome of toxic invasive species Heracleum sosnowskyi carries increased number of genes despite the absence of recent whole-genome duplications.</title>
        <authorList>
            <person name="Schelkunov M."/>
            <person name="Shtratnikova V."/>
            <person name="Makarenko M."/>
            <person name="Klepikova A."/>
            <person name="Omelchenko D."/>
            <person name="Novikova G."/>
            <person name="Obukhova E."/>
            <person name="Bogdanov V."/>
            <person name="Penin A."/>
            <person name="Logacheva M."/>
        </authorList>
    </citation>
    <scope>NUCLEOTIDE SEQUENCE</scope>
    <source>
        <strain evidence="2">Hsosn_3</strain>
        <tissue evidence="2">Leaf</tissue>
    </source>
</reference>
<dbReference type="SUPFAM" id="SSF52047">
    <property type="entry name" value="RNI-like"/>
    <property type="match status" value="1"/>
</dbReference>
<feature type="domain" description="FBD" evidence="1">
    <location>
        <begin position="347"/>
        <end position="419"/>
    </location>
</feature>
<gene>
    <name evidence="2" type="ORF">POM88_029492</name>
</gene>
<dbReference type="PANTHER" id="PTHR31639:SF237">
    <property type="entry name" value="F-BOX DOMAIN-CONTAINING PROTEIN"/>
    <property type="match status" value="1"/>
</dbReference>
<reference evidence="2" key="2">
    <citation type="submission" date="2023-05" db="EMBL/GenBank/DDBJ databases">
        <authorList>
            <person name="Schelkunov M.I."/>
        </authorList>
    </citation>
    <scope>NUCLEOTIDE SEQUENCE</scope>
    <source>
        <strain evidence="2">Hsosn_3</strain>
        <tissue evidence="2">Leaf</tissue>
    </source>
</reference>
<proteinExistence type="predicted"/>
<dbReference type="InterPro" id="IPR006566">
    <property type="entry name" value="FBD"/>
</dbReference>
<organism evidence="2 3">
    <name type="scientific">Heracleum sosnowskyi</name>
    <dbReference type="NCBI Taxonomy" id="360622"/>
    <lineage>
        <taxon>Eukaryota</taxon>
        <taxon>Viridiplantae</taxon>
        <taxon>Streptophyta</taxon>
        <taxon>Embryophyta</taxon>
        <taxon>Tracheophyta</taxon>
        <taxon>Spermatophyta</taxon>
        <taxon>Magnoliopsida</taxon>
        <taxon>eudicotyledons</taxon>
        <taxon>Gunneridae</taxon>
        <taxon>Pentapetalae</taxon>
        <taxon>asterids</taxon>
        <taxon>campanulids</taxon>
        <taxon>Apiales</taxon>
        <taxon>Apiaceae</taxon>
        <taxon>Apioideae</taxon>
        <taxon>apioid superclade</taxon>
        <taxon>Tordylieae</taxon>
        <taxon>Tordyliinae</taxon>
        <taxon>Heracleum</taxon>
    </lineage>
</organism>
<dbReference type="Pfam" id="PF08387">
    <property type="entry name" value="FBD"/>
    <property type="match status" value="1"/>
</dbReference>
<protein>
    <submittedName>
        <fullName evidence="2">FBD domain-containing protein</fullName>
    </submittedName>
</protein>
<dbReference type="PANTHER" id="PTHR31639">
    <property type="entry name" value="F-BOX PROTEIN-LIKE"/>
    <property type="match status" value="1"/>
</dbReference>
<dbReference type="InterPro" id="IPR001810">
    <property type="entry name" value="F-box_dom"/>
</dbReference>
<evidence type="ECO:0000313" key="3">
    <source>
        <dbReference type="Proteomes" id="UP001237642"/>
    </source>
</evidence>
<sequence>MTESSVRKIGFIEEDIISNLPRNIQETILCVMPLRDAVRTSILSTKWRHRWTTIPHLKFDFGFVESIWDQELKAFKFVTVINKVLLLHNGPILELTVNCPQRHCDAQMIHDYIDQWIPLLSRNGIKELTITYLKREEFTPHNFSSLDPTHLRLGSVWFPYIPAFRGFAHLTNLELIDVATSEQRIYDCPVLEKLTLIVCEGLFHTSFRAPNLKYLHQYYRQMTSKYSLSGYENITEYSFRLSRNPTSRAKISNVVKVLGSLPKIEKFSVASCFIKYLAAGGSPNRLSKPLPCLKTLNISDINFNDLSEVSCLLCLIRSAPNLCKLHILAGDDIQGNLNEYRIQDSEDCVVDHLEIVTFSYFTGLKAEMELIKFLLAHAPLLKTMLIHRSPKMIKDVAFNMADEMLQYSRVSSRAQIRHLKHPVRIDDYGPWIPLLRRKDTKQLSLEYLERGEFSTHHLSKDLTHLRLLIFWCSSSPTYGGFPYLTNLELVDVDTSGQSIFDCPGLQKLALEEYSLAGLENLTEYSALYGHEAPMNLTNTCNVVEILSRLHKIEKFCVAMDFMQAEYISEGDLENYYIEGSNDCTIDHIESVTFSNLLADVLKCGLVLHGKRYFISLVD</sequence>
<dbReference type="InterPro" id="IPR032675">
    <property type="entry name" value="LRR_dom_sf"/>
</dbReference>
<evidence type="ECO:0000313" key="2">
    <source>
        <dbReference type="EMBL" id="KAK1373299.1"/>
    </source>
</evidence>
<dbReference type="InterPro" id="IPR036047">
    <property type="entry name" value="F-box-like_dom_sf"/>
</dbReference>
<dbReference type="Pfam" id="PF00646">
    <property type="entry name" value="F-box"/>
    <property type="match status" value="1"/>
</dbReference>
<dbReference type="InterPro" id="IPR055411">
    <property type="entry name" value="LRR_FXL15/At3g58940/PEG3-like"/>
</dbReference>
<evidence type="ECO:0000259" key="1">
    <source>
        <dbReference type="SMART" id="SM00579"/>
    </source>
</evidence>
<accession>A0AAD8HTR8</accession>
<dbReference type="AlphaFoldDB" id="A0AAD8HTR8"/>
<name>A0AAD8HTR8_9APIA</name>
<dbReference type="Pfam" id="PF24758">
    <property type="entry name" value="LRR_At5g56370"/>
    <property type="match status" value="1"/>
</dbReference>
<keyword evidence="3" id="KW-1185">Reference proteome</keyword>
<dbReference type="InterPro" id="IPR053781">
    <property type="entry name" value="F-box_AtFBL13-like"/>
</dbReference>
<dbReference type="SMART" id="SM00579">
    <property type="entry name" value="FBD"/>
    <property type="match status" value="1"/>
</dbReference>